<evidence type="ECO:0000256" key="1">
    <source>
        <dbReference type="SAM" id="Coils"/>
    </source>
</evidence>
<organism evidence="3">
    <name type="scientific">Steinernema carpocapsae</name>
    <name type="common">Entomopathogenic nematode</name>
    <dbReference type="NCBI Taxonomy" id="34508"/>
    <lineage>
        <taxon>Eukaryota</taxon>
        <taxon>Metazoa</taxon>
        <taxon>Ecdysozoa</taxon>
        <taxon>Nematoda</taxon>
        <taxon>Chromadorea</taxon>
        <taxon>Rhabditida</taxon>
        <taxon>Tylenchina</taxon>
        <taxon>Panagrolaimomorpha</taxon>
        <taxon>Strongyloidoidea</taxon>
        <taxon>Steinernematidae</taxon>
        <taxon>Steinernema</taxon>
    </lineage>
</organism>
<feature type="compositionally biased region" description="Basic and acidic residues" evidence="2">
    <location>
        <begin position="205"/>
        <end position="215"/>
    </location>
</feature>
<dbReference type="AlphaFoldDB" id="A0A4U5NEB0"/>
<name>A0A4U5NEB0_STECR</name>
<comment type="caution">
    <text evidence="3">The sequence shown here is derived from an EMBL/GenBank/DDBJ whole genome shotgun (WGS) entry which is preliminary data.</text>
</comment>
<evidence type="ECO:0000256" key="2">
    <source>
        <dbReference type="SAM" id="MobiDB-lite"/>
    </source>
</evidence>
<feature type="coiled-coil region" evidence="1">
    <location>
        <begin position="70"/>
        <end position="164"/>
    </location>
</feature>
<reference evidence="3" key="3">
    <citation type="journal article" date="2019" name="G3 (Bethesda)">
        <title>Hybrid Assembly of the Genome of the Entomopathogenic Nematode Steinernema carpocapsae Identifies the X-Chromosome.</title>
        <authorList>
            <person name="Serra L."/>
            <person name="Macchietto M."/>
            <person name="Macias-Munoz A."/>
            <person name="McGill C.J."/>
            <person name="Rodriguez I.M."/>
            <person name="Rodriguez B."/>
            <person name="Murad R."/>
            <person name="Mortazavi A."/>
        </authorList>
    </citation>
    <scope>NUCLEOTIDE SEQUENCE</scope>
    <source>
        <strain evidence="3">ALL</strain>
    </source>
</reference>
<dbReference type="EMBL" id="AZBU02000004">
    <property type="protein sequence ID" value="TKR81319.1"/>
    <property type="molecule type" value="Genomic_DNA"/>
</dbReference>
<feature type="compositionally biased region" description="Acidic residues" evidence="2">
    <location>
        <begin position="236"/>
        <end position="246"/>
    </location>
</feature>
<proteinExistence type="predicted"/>
<keyword evidence="1" id="KW-0175">Coiled coil</keyword>
<evidence type="ECO:0000313" key="3">
    <source>
        <dbReference type="EMBL" id="TKR81319.1"/>
    </source>
</evidence>
<feature type="region of interest" description="Disordered" evidence="2">
    <location>
        <begin position="202"/>
        <end position="246"/>
    </location>
</feature>
<reference evidence="3" key="2">
    <citation type="journal article" date="2015" name="Genome Biol.">
        <title>Comparative genomics of Steinernema reveals deeply conserved gene regulatory networks.</title>
        <authorList>
            <person name="Dillman A.R."/>
            <person name="Macchietto M."/>
            <person name="Porter C.F."/>
            <person name="Rogers A."/>
            <person name="Williams B."/>
            <person name="Antoshechkin I."/>
            <person name="Lee M.M."/>
            <person name="Goodwin Z."/>
            <person name="Lu X."/>
            <person name="Lewis E.E."/>
            <person name="Goodrich-Blair H."/>
            <person name="Stock S.P."/>
            <person name="Adams B.J."/>
            <person name="Sternberg P.W."/>
            <person name="Mortazavi A."/>
        </authorList>
    </citation>
    <scope>NUCLEOTIDE SEQUENCE [LARGE SCALE GENOMIC DNA]</scope>
    <source>
        <strain evidence="3">ALL</strain>
    </source>
</reference>
<gene>
    <name evidence="3" type="ORF">L596_015205</name>
</gene>
<accession>A0A4U5NEB0</accession>
<sequence>MFAFWVLKTQQAKLQWIATQPKIWYQNLKQRESENETVIQIRIKSLNQLKEILEAKGVGQSDLQNVLRLVAEKMTDVETLRQQIEQLMVKSRNDEELNARLLKKNKELESEVDVVLKLLDKVEHKYRVQTSDFATLKLQLLRENDVLRTEIRSLEKQNKVLDDLLASSRALNESEDEINVSSRSSECERISGSSVEILTGQVRSRSQELENDKGVGGDVFSESESDEANHEREISCFDDSDDISEF</sequence>
<protein>
    <submittedName>
        <fullName evidence="3">Uncharacterized protein</fullName>
    </submittedName>
</protein>
<reference evidence="3" key="1">
    <citation type="submission" date="2013-11" db="EMBL/GenBank/DDBJ databases">
        <authorList>
            <person name="Sternberg P."/>
            <person name="Dillman A."/>
            <person name="Macchietto M."/>
        </authorList>
    </citation>
    <scope>NUCLEOTIDE SEQUENCE</scope>
    <source>
        <strain evidence="3">ALL</strain>
    </source>
</reference>